<dbReference type="InterPro" id="IPR001584">
    <property type="entry name" value="Integrase_cat-core"/>
</dbReference>
<reference evidence="2 3" key="1">
    <citation type="journal article" date="2019" name="Extremophiles">
        <title>Biogeography of thermophiles and predominance of Thermus scotoductus in domestic water heaters.</title>
        <authorList>
            <person name="Wilpiszeski R.L."/>
            <person name="Zhang Z."/>
            <person name="House C.H."/>
        </authorList>
    </citation>
    <scope>NUCLEOTIDE SEQUENCE [LARGE SCALE GENOMIC DNA]</scope>
    <source>
        <strain evidence="2 3">17_S17</strain>
    </source>
</reference>
<dbReference type="InterPro" id="IPR012337">
    <property type="entry name" value="RNaseH-like_sf"/>
</dbReference>
<name>A0A430ULZ1_THESC</name>
<dbReference type="SUPFAM" id="SSF53098">
    <property type="entry name" value="Ribonuclease H-like"/>
    <property type="match status" value="1"/>
</dbReference>
<dbReference type="PANTHER" id="PTHR35004">
    <property type="entry name" value="TRANSPOSASE RV3428C-RELATED"/>
    <property type="match status" value="1"/>
</dbReference>
<accession>A0A430ULZ1</accession>
<dbReference type="InterPro" id="IPR036397">
    <property type="entry name" value="RNaseH_sf"/>
</dbReference>
<evidence type="ECO:0000259" key="1">
    <source>
        <dbReference type="PROSITE" id="PS50994"/>
    </source>
</evidence>
<sequence>MPWLPVDEAAASLGVSRRWVEKLIQRYRVPTRKEKRGRTYRTLVDVNLLALVLGKGPIPGADVEASPLPERALPTASPALEAHLSRIAAEARDLPRGLKWDLIKEEAQRLGVTPNYLARLLRRYEAGQLLYARRPRRDRGTHRVPAELRKLVVGLKLAHPRASARRILRIVEANDPGLLLYRPYSTETLFRLSEATVRRILRKAEENPAFRYALLSEEGRREFARTWAGHVLAEYPMQMVMVDMTRCDVFVYLPEEDRMVRLRIHVALDVYSGAVPSLVFSREESQVPTDQLLILMTQDKTAIVPDWDVRGVPERIYWDNGKVYRSEKSEHWARTLGIELVYSRPHVSHTRGKVERFFGAFHQTFEALLPGYAGSDATERDSSELRRLLQNTRRWVAEGMPPERDPYPDRLLLEEEYKARALQWLLGTWHREPLEDGLTRLDLFRAFVPRPRLVEYRLEDLYLAAAYQVERVVRGNGTVQYRGRTWYLDPRHGSLLPWQGQKVVLLDVQVLPGQPLRVALRNPDGTLKVLGELLPEPLRADSLEARAKRAADRAAIRALQEEARRLVEELSPAMRLEDMLERLSGLAPLPRRERITLRAQELPAPSPEEIARGAEELAAELEDDLVLDPIALGEQWLRERGLLPRGEEE</sequence>
<gene>
    <name evidence="2" type="ORF">CSW30_12045</name>
</gene>
<dbReference type="Gene3D" id="3.30.420.10">
    <property type="entry name" value="Ribonuclease H-like superfamily/Ribonuclease H"/>
    <property type="match status" value="1"/>
</dbReference>
<feature type="domain" description="Integrase catalytic" evidence="1">
    <location>
        <begin position="232"/>
        <end position="416"/>
    </location>
</feature>
<dbReference type="AlphaFoldDB" id="A0A430ULZ1"/>
<proteinExistence type="predicted"/>
<dbReference type="PROSITE" id="PS50994">
    <property type="entry name" value="INTEGRASE"/>
    <property type="match status" value="1"/>
</dbReference>
<organism evidence="2 3">
    <name type="scientific">Thermus scotoductus</name>
    <dbReference type="NCBI Taxonomy" id="37636"/>
    <lineage>
        <taxon>Bacteria</taxon>
        <taxon>Thermotogati</taxon>
        <taxon>Deinococcota</taxon>
        <taxon>Deinococci</taxon>
        <taxon>Thermales</taxon>
        <taxon>Thermaceae</taxon>
        <taxon>Thermus</taxon>
    </lineage>
</organism>
<dbReference type="GO" id="GO:0015074">
    <property type="term" value="P:DNA integration"/>
    <property type="evidence" value="ECO:0007669"/>
    <property type="project" value="InterPro"/>
</dbReference>
<dbReference type="Proteomes" id="UP000287173">
    <property type="component" value="Unassembled WGS sequence"/>
</dbReference>
<dbReference type="GO" id="GO:0003676">
    <property type="term" value="F:nucleic acid binding"/>
    <property type="evidence" value="ECO:0007669"/>
    <property type="project" value="InterPro"/>
</dbReference>
<protein>
    <recommendedName>
        <fullName evidence="1">Integrase catalytic domain-containing protein</fullName>
    </recommendedName>
</protein>
<evidence type="ECO:0000313" key="2">
    <source>
        <dbReference type="EMBL" id="RTI05163.1"/>
    </source>
</evidence>
<dbReference type="EMBL" id="PEMG01000440">
    <property type="protein sequence ID" value="RTI05163.1"/>
    <property type="molecule type" value="Genomic_DNA"/>
</dbReference>
<dbReference type="RefSeq" id="WP_126218800.1">
    <property type="nucleotide sequence ID" value="NZ_PEMG01000440.1"/>
</dbReference>
<evidence type="ECO:0000313" key="3">
    <source>
        <dbReference type="Proteomes" id="UP000287173"/>
    </source>
</evidence>
<dbReference type="PANTHER" id="PTHR35004:SF7">
    <property type="entry name" value="INTEGRASE PROTEIN"/>
    <property type="match status" value="1"/>
</dbReference>
<comment type="caution">
    <text evidence="2">The sequence shown here is derived from an EMBL/GenBank/DDBJ whole genome shotgun (WGS) entry which is preliminary data.</text>
</comment>